<dbReference type="OMA" id="NHNSAHG"/>
<evidence type="ECO:0000259" key="2">
    <source>
        <dbReference type="Pfam" id="PF00266"/>
    </source>
</evidence>
<dbReference type="RefSeq" id="XP_011389612.1">
    <property type="nucleotide sequence ID" value="XM_011391310.1"/>
</dbReference>
<dbReference type="InParanoid" id="A0A0D1DY98"/>
<reference evidence="3 4" key="1">
    <citation type="journal article" date="2006" name="Nature">
        <title>Insights from the genome of the biotrophic fungal plant pathogen Ustilago maydis.</title>
        <authorList>
            <person name="Kamper J."/>
            <person name="Kahmann R."/>
            <person name="Bolker M."/>
            <person name="Ma L.J."/>
            <person name="Brefort T."/>
            <person name="Saville B.J."/>
            <person name="Banuett F."/>
            <person name="Kronstad J.W."/>
            <person name="Gold S.E."/>
            <person name="Muller O."/>
            <person name="Perlin M.H."/>
            <person name="Wosten H.A."/>
            <person name="de Vries R."/>
            <person name="Ruiz-Herrera J."/>
            <person name="Reynaga-Pena C.G."/>
            <person name="Snetselaar K."/>
            <person name="McCann M."/>
            <person name="Perez-Martin J."/>
            <person name="Feldbrugge M."/>
            <person name="Basse C.W."/>
            <person name="Steinberg G."/>
            <person name="Ibeas J.I."/>
            <person name="Holloman W."/>
            <person name="Guzman P."/>
            <person name="Farman M."/>
            <person name="Stajich J.E."/>
            <person name="Sentandreu R."/>
            <person name="Gonzalez-Prieto J.M."/>
            <person name="Kennell J.C."/>
            <person name="Molina L."/>
            <person name="Schirawski J."/>
            <person name="Mendoza-Mendoza A."/>
            <person name="Greilinger D."/>
            <person name="Munch K."/>
            <person name="Rossel N."/>
            <person name="Scherer M."/>
            <person name="Vranes M."/>
            <person name="Ladendorf O."/>
            <person name="Vincon V."/>
            <person name="Fuchs U."/>
            <person name="Sandrock B."/>
            <person name="Meng S."/>
            <person name="Ho E.C."/>
            <person name="Cahill M.J."/>
            <person name="Boyce K.J."/>
            <person name="Klose J."/>
            <person name="Klosterman S.J."/>
            <person name="Deelstra H.J."/>
            <person name="Ortiz-Castellanos L."/>
            <person name="Li W."/>
            <person name="Sanchez-Alonso P."/>
            <person name="Schreier P.H."/>
            <person name="Hauser-Hahn I."/>
            <person name="Vaupel M."/>
            <person name="Koopmann E."/>
            <person name="Friedrich G."/>
            <person name="Voss H."/>
            <person name="Schluter T."/>
            <person name="Margolis J."/>
            <person name="Platt D."/>
            <person name="Swimmer C."/>
            <person name="Gnirke A."/>
            <person name="Chen F."/>
            <person name="Vysotskaia V."/>
            <person name="Mannhaupt G."/>
            <person name="Guldener U."/>
            <person name="Munsterkotter M."/>
            <person name="Haase D."/>
            <person name="Oesterheld M."/>
            <person name="Mewes H.W."/>
            <person name="Mauceli E.W."/>
            <person name="DeCaprio D."/>
            <person name="Wade C.M."/>
            <person name="Butler J."/>
            <person name="Young S."/>
            <person name="Jaffe D.B."/>
            <person name="Calvo S."/>
            <person name="Nusbaum C."/>
            <person name="Galagan J."/>
            <person name="Birren B.W."/>
        </authorList>
    </citation>
    <scope>NUCLEOTIDE SEQUENCE [LARGE SCALE GENOMIC DNA]</scope>
    <source>
        <strain evidence="4">DSM 14603 / FGSC 9021 / UM521</strain>
    </source>
</reference>
<sequence length="574" mass="62808">MSLTLIKAVSTAIKNPHLSLSESVSYQRDKAHFISTHPAYPDASLTSLRKREFSRLDRSSSVYLDYTGAALYASSLVKSHAKWLGSSIAGNPHSTSPASLASSRAMDQARAAVLEFFDADPEVYDVVWTPNATGGFRIVGETYDWHDKTLLIPRDAHNSLNSLARQAERGGGMFEFIEFDQASSAASSSQQADSISKAAYLERLSQSHAEKRAKGMVFFTGQSNITSVKLDLSLLPLASSLGWHVGLDAAALAPSTRISLGSLRNSVDFMVVSLYKICGYPTGLGALLLKKDRYADLTKKSTFYGGNIIGITMDRFDFTLVEGPERFEDGTANFLCMASVKQGLEFAAKWMDKVGRRNEMLIHWLIRELDGIYYTEQQACEGKGSDLEKRSTPDSSVSSTTWHSSASYESSRLEKSIRHASTPAVKLVQVGGPMASSTCARGATLALVFSSRSGLALNYRFVIWAAALENISLRGGPCMCNPGASSAVMQRGLITDLHASFMLAEADVGIVRVSLGTATNFKDMWRLVNFVKKLTDKQWLNERWERYVGEGNAGAKLENDIEALVQMATRKRAQ</sequence>
<dbReference type="eggNOG" id="KOG2142">
    <property type="taxonomic scope" value="Eukaryota"/>
</dbReference>
<evidence type="ECO:0000256" key="1">
    <source>
        <dbReference type="SAM" id="MobiDB-lite"/>
    </source>
</evidence>
<dbReference type="OrthoDB" id="10264306at2759"/>
<evidence type="ECO:0000313" key="4">
    <source>
        <dbReference type="Proteomes" id="UP000000561"/>
    </source>
</evidence>
<dbReference type="EMBL" id="CM003147">
    <property type="protein sequence ID" value="KIS68576.1"/>
    <property type="molecule type" value="Genomic_DNA"/>
</dbReference>
<dbReference type="Pfam" id="PF00266">
    <property type="entry name" value="Aminotran_5"/>
    <property type="match status" value="1"/>
</dbReference>
<accession>A0A0D1DY98</accession>
<dbReference type="VEuPathDB" id="FungiDB:UMAG_03149"/>
<dbReference type="KEGG" id="uma:UMAG_03149"/>
<feature type="domain" description="Aminotransferase class V" evidence="2">
    <location>
        <begin position="62"/>
        <end position="375"/>
    </location>
</feature>
<organism evidence="3 4">
    <name type="scientific">Mycosarcoma maydis</name>
    <name type="common">Corn smut fungus</name>
    <name type="synonym">Ustilago maydis</name>
    <dbReference type="NCBI Taxonomy" id="5270"/>
    <lineage>
        <taxon>Eukaryota</taxon>
        <taxon>Fungi</taxon>
        <taxon>Dikarya</taxon>
        <taxon>Basidiomycota</taxon>
        <taxon>Ustilaginomycotina</taxon>
        <taxon>Ustilaginomycetes</taxon>
        <taxon>Ustilaginales</taxon>
        <taxon>Ustilaginaceae</taxon>
        <taxon>Mycosarcoma</taxon>
    </lineage>
</organism>
<dbReference type="GeneID" id="23563701"/>
<keyword evidence="4" id="KW-1185">Reference proteome</keyword>
<feature type="region of interest" description="Disordered" evidence="1">
    <location>
        <begin position="384"/>
        <end position="403"/>
    </location>
</feature>
<protein>
    <recommendedName>
        <fullName evidence="2">Aminotransferase class V domain-containing protein</fullName>
    </recommendedName>
</protein>
<dbReference type="InterPro" id="IPR000192">
    <property type="entry name" value="Aminotrans_V_dom"/>
</dbReference>
<dbReference type="SUPFAM" id="SSF53383">
    <property type="entry name" value="PLP-dependent transferases"/>
    <property type="match status" value="1"/>
</dbReference>
<name>A0A0D1DY98_MYCMD</name>
<dbReference type="STRING" id="237631.A0A0D1DY98"/>
<dbReference type="PANTHER" id="PTHR14237">
    <property type="entry name" value="MOLYBDOPTERIN COFACTOR SULFURASE MOSC"/>
    <property type="match status" value="1"/>
</dbReference>
<dbReference type="InterPro" id="IPR015421">
    <property type="entry name" value="PyrdxlP-dep_Trfase_major"/>
</dbReference>
<dbReference type="GO" id="GO:0043545">
    <property type="term" value="P:molybdopterin cofactor metabolic process"/>
    <property type="evidence" value="ECO:0000318"/>
    <property type="project" value="GO_Central"/>
</dbReference>
<gene>
    <name evidence="3" type="ORF">UMAG_03149</name>
</gene>
<dbReference type="Gene3D" id="3.90.1150.10">
    <property type="entry name" value="Aspartate Aminotransferase, domain 1"/>
    <property type="match status" value="1"/>
</dbReference>
<proteinExistence type="predicted"/>
<dbReference type="PANTHER" id="PTHR14237:SF80">
    <property type="entry name" value="MOLYBDENUM COFACTOR SULFURASE"/>
    <property type="match status" value="1"/>
</dbReference>
<dbReference type="InterPro" id="IPR015424">
    <property type="entry name" value="PyrdxlP-dep_Trfase"/>
</dbReference>
<evidence type="ECO:0000313" key="3">
    <source>
        <dbReference type="EMBL" id="KIS68576.1"/>
    </source>
</evidence>
<dbReference type="Proteomes" id="UP000000561">
    <property type="component" value="Chromosome 8"/>
</dbReference>
<dbReference type="InterPro" id="IPR015422">
    <property type="entry name" value="PyrdxlP-dep_Trfase_small"/>
</dbReference>
<dbReference type="Gene3D" id="3.40.640.10">
    <property type="entry name" value="Type I PLP-dependent aspartate aminotransferase-like (Major domain)"/>
    <property type="match status" value="1"/>
</dbReference>
<dbReference type="AlphaFoldDB" id="A0A0D1DY98"/>
<dbReference type="GO" id="GO:0008265">
    <property type="term" value="F:molybdenum cofactor sulfurtransferase activity"/>
    <property type="evidence" value="ECO:0000318"/>
    <property type="project" value="GO_Central"/>
</dbReference>